<dbReference type="Gene3D" id="3.40.50.150">
    <property type="entry name" value="Vaccinia Virus protein VP39"/>
    <property type="match status" value="2"/>
</dbReference>
<protein>
    <submittedName>
        <fullName evidence="1">Uncharacterized protein</fullName>
    </submittedName>
</protein>
<gene>
    <name evidence="1" type="ORF">CUMW_196560</name>
</gene>
<reference evidence="1 2" key="1">
    <citation type="journal article" date="2017" name="Front. Genet.">
        <title>Draft sequencing of the heterozygous diploid genome of Satsuma (Citrus unshiu Marc.) using a hybrid assembly approach.</title>
        <authorList>
            <person name="Shimizu T."/>
            <person name="Tanizawa Y."/>
            <person name="Mochizuki T."/>
            <person name="Nagasaki H."/>
            <person name="Yoshioka T."/>
            <person name="Toyoda A."/>
            <person name="Fujiyama A."/>
            <person name="Kaminuma E."/>
            <person name="Nakamura Y."/>
        </authorList>
    </citation>
    <scope>NUCLEOTIDE SEQUENCE [LARGE SCALE GENOMIC DNA]</scope>
    <source>
        <strain evidence="2">cv. Miyagawa wase</strain>
    </source>
</reference>
<name>A0A2H5Q574_CITUN</name>
<accession>A0A2H5Q574</accession>
<evidence type="ECO:0000313" key="2">
    <source>
        <dbReference type="Proteomes" id="UP000236630"/>
    </source>
</evidence>
<keyword evidence="2" id="KW-1185">Reference proteome</keyword>
<dbReference type="AlphaFoldDB" id="A0A2H5Q574"/>
<organism evidence="1 2">
    <name type="scientific">Citrus unshiu</name>
    <name type="common">Satsuma mandarin</name>
    <name type="synonym">Citrus nobilis var. unshiu</name>
    <dbReference type="NCBI Taxonomy" id="55188"/>
    <lineage>
        <taxon>Eukaryota</taxon>
        <taxon>Viridiplantae</taxon>
        <taxon>Streptophyta</taxon>
        <taxon>Embryophyta</taxon>
        <taxon>Tracheophyta</taxon>
        <taxon>Spermatophyta</taxon>
        <taxon>Magnoliopsida</taxon>
        <taxon>eudicotyledons</taxon>
        <taxon>Gunneridae</taxon>
        <taxon>Pentapetalae</taxon>
        <taxon>rosids</taxon>
        <taxon>malvids</taxon>
        <taxon>Sapindales</taxon>
        <taxon>Rutaceae</taxon>
        <taxon>Aurantioideae</taxon>
        <taxon>Citrus</taxon>
    </lineage>
</organism>
<proteinExistence type="predicted"/>
<dbReference type="SUPFAM" id="SSF53335">
    <property type="entry name" value="S-adenosyl-L-methionine-dependent methyltransferases"/>
    <property type="match status" value="1"/>
</dbReference>
<dbReference type="InterPro" id="IPR029063">
    <property type="entry name" value="SAM-dependent_MTases_sf"/>
</dbReference>
<dbReference type="EMBL" id="BDQV01000217">
    <property type="protein sequence ID" value="GAY59703.1"/>
    <property type="molecule type" value="Genomic_DNA"/>
</dbReference>
<evidence type="ECO:0000313" key="1">
    <source>
        <dbReference type="EMBL" id="GAY59703.1"/>
    </source>
</evidence>
<comment type="caution">
    <text evidence="1">The sequence shown here is derived from an EMBL/GenBank/DDBJ whole genome shotgun (WGS) entry which is preliminary data.</text>
</comment>
<dbReference type="Proteomes" id="UP000236630">
    <property type="component" value="Unassembled WGS sequence"/>
</dbReference>
<sequence length="149" mass="16557">MYSPSTPRSPSFASKHVIQLDCIMGGREMTEQDFKTLAKAAGFQGFKVVCSAFNTYIMEEMTEQDFKTLAKAAGFQGFKVVCSAFNTYIMDLASKHVIQLDCIMLTTTSGGREMTEQDFKTLAKAAGFQGFKVVCSAFNTYIMEFLKKP</sequence>